<protein>
    <submittedName>
        <fullName evidence="2">Uncharacterized protein</fullName>
    </submittedName>
</protein>
<dbReference type="SUPFAM" id="SSF48695">
    <property type="entry name" value="Multiheme cytochromes"/>
    <property type="match status" value="1"/>
</dbReference>
<dbReference type="Proteomes" id="UP001630127">
    <property type="component" value="Unassembled WGS sequence"/>
</dbReference>
<organism evidence="2 3">
    <name type="scientific">Cinchona calisaya</name>
    <dbReference type="NCBI Taxonomy" id="153742"/>
    <lineage>
        <taxon>Eukaryota</taxon>
        <taxon>Viridiplantae</taxon>
        <taxon>Streptophyta</taxon>
        <taxon>Embryophyta</taxon>
        <taxon>Tracheophyta</taxon>
        <taxon>Spermatophyta</taxon>
        <taxon>Magnoliopsida</taxon>
        <taxon>eudicotyledons</taxon>
        <taxon>Gunneridae</taxon>
        <taxon>Pentapetalae</taxon>
        <taxon>asterids</taxon>
        <taxon>lamiids</taxon>
        <taxon>Gentianales</taxon>
        <taxon>Rubiaceae</taxon>
        <taxon>Cinchonoideae</taxon>
        <taxon>Cinchoneae</taxon>
        <taxon>Cinchona</taxon>
    </lineage>
</organism>
<dbReference type="InterPro" id="IPR036280">
    <property type="entry name" value="Multihaem_cyt_sf"/>
</dbReference>
<comment type="caution">
    <text evidence="2">The sequence shown here is derived from an EMBL/GenBank/DDBJ whole genome shotgun (WGS) entry which is preliminary data.</text>
</comment>
<evidence type="ECO:0000313" key="2">
    <source>
        <dbReference type="EMBL" id="KAL3513622.1"/>
    </source>
</evidence>
<accession>A0ABD2Z5H8</accession>
<feature type="compositionally biased region" description="Basic residues" evidence="1">
    <location>
        <begin position="97"/>
        <end position="106"/>
    </location>
</feature>
<gene>
    <name evidence="2" type="ORF">ACH5RR_026339</name>
</gene>
<evidence type="ECO:0000313" key="3">
    <source>
        <dbReference type="Proteomes" id="UP001630127"/>
    </source>
</evidence>
<evidence type="ECO:0000256" key="1">
    <source>
        <dbReference type="SAM" id="MobiDB-lite"/>
    </source>
</evidence>
<dbReference type="AlphaFoldDB" id="A0ABD2Z5H8"/>
<proteinExistence type="predicted"/>
<keyword evidence="3" id="KW-1185">Reference proteome</keyword>
<dbReference type="Gene3D" id="4.10.60.10">
    <property type="entry name" value="Zinc finger, CCHC-type"/>
    <property type="match status" value="1"/>
</dbReference>
<dbReference type="EMBL" id="JBJUIK010000011">
    <property type="protein sequence ID" value="KAL3513622.1"/>
    <property type="molecule type" value="Genomic_DNA"/>
</dbReference>
<sequence>MRLETKREWMSKQDVDICPKVLKTLEKLKNDSTACIARFCGEEKFKREIDPEHGVHNYYKKDAYTRAYEPVINPTNGPPAWERSNEYHNLLPKKIKVSGRPKKARRREPGEVRTNSSRHQRLPRTGVVQMTCTNCHMKGHNTRKYPQKFATEDLSVAAPSLNSNKCSLCHNYGHNKRRCNSGAMPVQLQVPKHTEEQPQIQEDAHIELVVPQLHRQVTARVPEIENGPTTLAVTSLELPSGTTTQEMSGVTIHLEHENAVNPENRPAHRLLDEELGED</sequence>
<name>A0ABD2Z5H8_9GENT</name>
<feature type="region of interest" description="Disordered" evidence="1">
    <location>
        <begin position="259"/>
        <end position="278"/>
    </location>
</feature>
<feature type="region of interest" description="Disordered" evidence="1">
    <location>
        <begin position="97"/>
        <end position="120"/>
    </location>
</feature>
<reference evidence="2 3" key="1">
    <citation type="submission" date="2024-11" db="EMBL/GenBank/DDBJ databases">
        <title>A near-complete genome assembly of Cinchona calisaya.</title>
        <authorList>
            <person name="Lian D.C."/>
            <person name="Zhao X.W."/>
            <person name="Wei L."/>
        </authorList>
    </citation>
    <scope>NUCLEOTIDE SEQUENCE [LARGE SCALE GENOMIC DNA]</scope>
    <source>
        <tissue evidence="2">Nenye</tissue>
    </source>
</reference>